<dbReference type="Pfam" id="PF06405">
    <property type="entry name" value="RCC_reductase"/>
    <property type="match status" value="1"/>
</dbReference>
<feature type="non-terminal residue" evidence="1">
    <location>
        <position position="288"/>
    </location>
</feature>
<organism evidence="1 2">
    <name type="scientific">Genlisea aurea</name>
    <dbReference type="NCBI Taxonomy" id="192259"/>
    <lineage>
        <taxon>Eukaryota</taxon>
        <taxon>Viridiplantae</taxon>
        <taxon>Streptophyta</taxon>
        <taxon>Embryophyta</taxon>
        <taxon>Tracheophyta</taxon>
        <taxon>Spermatophyta</taxon>
        <taxon>Magnoliopsida</taxon>
        <taxon>eudicotyledons</taxon>
        <taxon>Gunneridae</taxon>
        <taxon>Pentapetalae</taxon>
        <taxon>asterids</taxon>
        <taxon>lamiids</taxon>
        <taxon>Lamiales</taxon>
        <taxon>Lentibulariaceae</taxon>
        <taxon>Genlisea</taxon>
    </lineage>
</organism>
<sequence length="288" mass="31817">SSRLPYSVVRFATAAASMDSTGESLRYKLLEFPHASANQRKLMLELISSVDDRLGSSLRSCTLPRDVQSFTVGSASASLQIRDGLPSSQVDFILESWIHCKLPSDSSLNITSLSAYLKPSTNAPNFVFEIIQSAPSSIVLVLDLTPRKDPISHPDYLKSYYQETNLDEYRNQLHSLPQVKPYISPDLYFRSLVSPTSIVVTIGDTEMDAIIGAHVAPVAKRVLNVWIESCALSSSEPDVGTELERMVLIERDRAMRRHAFDADLGSSFPRLFGEAVAGKVIGALKEYF</sequence>
<dbReference type="GO" id="GO:0015996">
    <property type="term" value="P:chlorophyll catabolic process"/>
    <property type="evidence" value="ECO:0007669"/>
    <property type="project" value="TreeGrafter"/>
</dbReference>
<evidence type="ECO:0000313" key="1">
    <source>
        <dbReference type="EMBL" id="EPS66160.1"/>
    </source>
</evidence>
<name>S8CH21_9LAMI</name>
<dbReference type="PANTHER" id="PTHR34685">
    <property type="entry name" value="RED CHLOROPHYLL CATABOLITE REDUCTASE, CHLOROPLASTIC"/>
    <property type="match status" value="1"/>
</dbReference>
<accession>S8CH21</accession>
<gene>
    <name evidence="1" type="ORF">M569_08617</name>
</gene>
<dbReference type="Proteomes" id="UP000015453">
    <property type="component" value="Unassembled WGS sequence"/>
</dbReference>
<dbReference type="PANTHER" id="PTHR34685:SF2">
    <property type="entry name" value="RED CHLOROPHYLL CATABOLITE REDUCTASE, CHLOROPLASTIC"/>
    <property type="match status" value="1"/>
</dbReference>
<dbReference type="OrthoDB" id="26525at2759"/>
<dbReference type="AlphaFoldDB" id="S8CH21"/>
<evidence type="ECO:0000313" key="2">
    <source>
        <dbReference type="Proteomes" id="UP000015453"/>
    </source>
</evidence>
<reference evidence="1 2" key="1">
    <citation type="journal article" date="2013" name="BMC Genomics">
        <title>The miniature genome of a carnivorous plant Genlisea aurea contains a low number of genes and short non-coding sequences.</title>
        <authorList>
            <person name="Leushkin E.V."/>
            <person name="Sutormin R.A."/>
            <person name="Nabieva E.R."/>
            <person name="Penin A.A."/>
            <person name="Kondrashov A.S."/>
            <person name="Logacheva M.D."/>
        </authorList>
    </citation>
    <scope>NUCLEOTIDE SEQUENCE [LARGE SCALE GENOMIC DNA]</scope>
</reference>
<feature type="non-terminal residue" evidence="1">
    <location>
        <position position="1"/>
    </location>
</feature>
<dbReference type="GO" id="GO:0009507">
    <property type="term" value="C:chloroplast"/>
    <property type="evidence" value="ECO:0007669"/>
    <property type="project" value="TreeGrafter"/>
</dbReference>
<keyword evidence="2" id="KW-1185">Reference proteome</keyword>
<dbReference type="GO" id="GO:0051743">
    <property type="term" value="F:red chlorophyll catabolite reductase activity"/>
    <property type="evidence" value="ECO:0007669"/>
    <property type="project" value="InterPro"/>
</dbReference>
<comment type="caution">
    <text evidence="1">The sequence shown here is derived from an EMBL/GenBank/DDBJ whole genome shotgun (WGS) entry which is preliminary data.</text>
</comment>
<dbReference type="InterPro" id="IPR009439">
    <property type="entry name" value="RCC_reductase"/>
</dbReference>
<protein>
    <recommendedName>
        <fullName evidence="3">Red chlorophyll catabolite reductase</fullName>
    </recommendedName>
</protein>
<dbReference type="EMBL" id="AUSU01003830">
    <property type="protein sequence ID" value="EPS66160.1"/>
    <property type="molecule type" value="Genomic_DNA"/>
</dbReference>
<dbReference type="Gene3D" id="3.40.1500.20">
    <property type="match status" value="1"/>
</dbReference>
<proteinExistence type="predicted"/>
<evidence type="ECO:0008006" key="3">
    <source>
        <dbReference type="Google" id="ProtNLM"/>
    </source>
</evidence>